<evidence type="ECO:0000313" key="2">
    <source>
        <dbReference type="EMBL" id="ENU32734.1"/>
    </source>
</evidence>
<accession>N8RGN4</accession>
<sequence>MGLAWLTSPSKCSSESCAYTAILAGLFTFGLMIIVGVFLLNSWYRLVKEENENNATIKDFLILVLISIIYLAQWFLMP</sequence>
<comment type="caution">
    <text evidence="2">The sequence shown here is derived from an EMBL/GenBank/DDBJ whole genome shotgun (WGS) entry which is preliminary data.</text>
</comment>
<reference evidence="2 3" key="1">
    <citation type="submission" date="2013-02" db="EMBL/GenBank/DDBJ databases">
        <title>The Genome Sequence of Acinetobacter parvus NIPH 1103.</title>
        <authorList>
            <consortium name="The Broad Institute Genome Sequencing Platform"/>
            <consortium name="The Broad Institute Genome Sequencing Center for Infectious Disease"/>
            <person name="Cerqueira G."/>
            <person name="Feldgarden M."/>
            <person name="Courvalin P."/>
            <person name="Perichon B."/>
            <person name="Grillot-Courvalin C."/>
            <person name="Clermont D."/>
            <person name="Rocha E."/>
            <person name="Yoon E.-J."/>
            <person name="Nemec A."/>
            <person name="Walker B."/>
            <person name="Young S.K."/>
            <person name="Zeng Q."/>
            <person name="Gargeya S."/>
            <person name="Fitzgerald M."/>
            <person name="Haas B."/>
            <person name="Abouelleil A."/>
            <person name="Alvarado L."/>
            <person name="Arachchi H.M."/>
            <person name="Berlin A.M."/>
            <person name="Chapman S.B."/>
            <person name="Dewar J."/>
            <person name="Goldberg J."/>
            <person name="Griggs A."/>
            <person name="Gujja S."/>
            <person name="Hansen M."/>
            <person name="Howarth C."/>
            <person name="Imamovic A."/>
            <person name="Larimer J."/>
            <person name="McCowan C."/>
            <person name="Murphy C."/>
            <person name="Neiman D."/>
            <person name="Pearson M."/>
            <person name="Priest M."/>
            <person name="Roberts A."/>
            <person name="Saif S."/>
            <person name="Shea T."/>
            <person name="Sisk P."/>
            <person name="Sykes S."/>
            <person name="Wortman J."/>
            <person name="Nusbaum C."/>
            <person name="Birren B."/>
        </authorList>
    </citation>
    <scope>NUCLEOTIDE SEQUENCE [LARGE SCALE GENOMIC DNA]</scope>
    <source>
        <strain evidence="2 3">NIPH 1103</strain>
    </source>
</reference>
<dbReference type="Proteomes" id="UP000018426">
    <property type="component" value="Unassembled WGS sequence"/>
</dbReference>
<dbReference type="EMBL" id="APOL01000038">
    <property type="protein sequence ID" value="ENU32734.1"/>
    <property type="molecule type" value="Genomic_DNA"/>
</dbReference>
<feature type="transmembrane region" description="Helical" evidence="1">
    <location>
        <begin position="20"/>
        <end position="40"/>
    </location>
</feature>
<proteinExistence type="predicted"/>
<feature type="transmembrane region" description="Helical" evidence="1">
    <location>
        <begin position="60"/>
        <end position="77"/>
    </location>
</feature>
<name>N8RGN4_9GAMM</name>
<protein>
    <submittedName>
        <fullName evidence="2">Uncharacterized protein</fullName>
    </submittedName>
</protein>
<keyword evidence="1" id="KW-0472">Membrane</keyword>
<evidence type="ECO:0000313" key="3">
    <source>
        <dbReference type="Proteomes" id="UP000018426"/>
    </source>
</evidence>
<keyword evidence="1" id="KW-1133">Transmembrane helix</keyword>
<dbReference type="HOGENOM" id="CLU_2613980_0_0_6"/>
<keyword evidence="1" id="KW-0812">Transmembrane</keyword>
<gene>
    <name evidence="2" type="ORF">F989_02181</name>
</gene>
<evidence type="ECO:0000256" key="1">
    <source>
        <dbReference type="SAM" id="Phobius"/>
    </source>
</evidence>
<dbReference type="AlphaFoldDB" id="N8RGN4"/>
<dbReference type="PATRIC" id="fig|1217671.3.peg.2146"/>
<organism evidence="2 3">
    <name type="scientific">Acinetobacter parvus NIPH 1103</name>
    <dbReference type="NCBI Taxonomy" id="1217671"/>
    <lineage>
        <taxon>Bacteria</taxon>
        <taxon>Pseudomonadati</taxon>
        <taxon>Pseudomonadota</taxon>
        <taxon>Gammaproteobacteria</taxon>
        <taxon>Moraxellales</taxon>
        <taxon>Moraxellaceae</taxon>
        <taxon>Acinetobacter</taxon>
    </lineage>
</organism>